<feature type="region of interest" description="Disordered" evidence="1">
    <location>
        <begin position="488"/>
        <end position="527"/>
    </location>
</feature>
<dbReference type="AlphaFoldDB" id="A0A8E2EB21"/>
<feature type="region of interest" description="Disordered" evidence="1">
    <location>
        <begin position="216"/>
        <end position="274"/>
    </location>
</feature>
<dbReference type="EMBL" id="KV744965">
    <property type="protein sequence ID" value="OCK80323.1"/>
    <property type="molecule type" value="Genomic_DNA"/>
</dbReference>
<feature type="region of interest" description="Disordered" evidence="1">
    <location>
        <begin position="335"/>
        <end position="356"/>
    </location>
</feature>
<reference evidence="3 4" key="1">
    <citation type="journal article" date="2016" name="Nat. Commun.">
        <title>Ectomycorrhizal ecology is imprinted in the genome of the dominant symbiotic fungus Cenococcum geophilum.</title>
        <authorList>
            <consortium name="DOE Joint Genome Institute"/>
            <person name="Peter M."/>
            <person name="Kohler A."/>
            <person name="Ohm R.A."/>
            <person name="Kuo A."/>
            <person name="Krutzmann J."/>
            <person name="Morin E."/>
            <person name="Arend M."/>
            <person name="Barry K.W."/>
            <person name="Binder M."/>
            <person name="Choi C."/>
            <person name="Clum A."/>
            <person name="Copeland A."/>
            <person name="Grisel N."/>
            <person name="Haridas S."/>
            <person name="Kipfer T."/>
            <person name="LaButti K."/>
            <person name="Lindquist E."/>
            <person name="Lipzen A."/>
            <person name="Maire R."/>
            <person name="Meier B."/>
            <person name="Mihaltcheva S."/>
            <person name="Molinier V."/>
            <person name="Murat C."/>
            <person name="Poggeler S."/>
            <person name="Quandt C.A."/>
            <person name="Sperisen C."/>
            <person name="Tritt A."/>
            <person name="Tisserant E."/>
            <person name="Crous P.W."/>
            <person name="Henrissat B."/>
            <person name="Nehls U."/>
            <person name="Egli S."/>
            <person name="Spatafora J.W."/>
            <person name="Grigoriev I.V."/>
            <person name="Martin F.M."/>
        </authorList>
    </citation>
    <scope>NUCLEOTIDE SEQUENCE [LARGE SCALE GENOMIC DNA]</scope>
    <source>
        <strain evidence="3 4">CBS 459.81</strain>
    </source>
</reference>
<feature type="region of interest" description="Disordered" evidence="1">
    <location>
        <begin position="52"/>
        <end position="72"/>
    </location>
</feature>
<name>A0A8E2EB21_9PEZI</name>
<feature type="compositionally biased region" description="Polar residues" evidence="1">
    <location>
        <begin position="222"/>
        <end position="232"/>
    </location>
</feature>
<evidence type="ECO:0000256" key="1">
    <source>
        <dbReference type="SAM" id="MobiDB-lite"/>
    </source>
</evidence>
<feature type="domain" description="C2H2-type" evidence="2">
    <location>
        <begin position="480"/>
        <end position="501"/>
    </location>
</feature>
<feature type="compositionally biased region" description="Basic residues" evidence="1">
    <location>
        <begin position="488"/>
        <end position="498"/>
    </location>
</feature>
<feature type="region of interest" description="Disordered" evidence="1">
    <location>
        <begin position="184"/>
        <end position="204"/>
    </location>
</feature>
<sequence>MRLFIERDPQHWTFEFSCFRHESSVSIYQQSLKEPARHGDVAHIFYGRAGSDSGRNSLVKGDPSRREGLHQRAPDSKIKGCLTTHKSKKERQDLQRNLEQALKQLVSFLRGRRMNVPTKGLSELAGVPFSFEESEIFVNHPLCPELDSHPQHWAELQGTDGYFTELPEQHVLSSASRRIPTYNSEREREPYSIHRRPVPGPVAQTGRVSTLPLATDIAGEPNHSSRSAQHWESQSSAALSSISLEGNPHNEAFSPMSTPSTDATTPSSLLSSGARSPFESAYLHPQACECLHCHSFQQLQQPQAGSQFLASFPRHHHSGPISNFANALTGFGRLSGGEVAGPPGSPSTSVSPIDQTIGHGTNLGIVGYESPPVYTSICDQGESGAFRRYEKSSGKSVDDGVSRVHAAPAYSGQATTGVGDADARPSPKNPRRLTPLFSHITIQCPLCPQKFTGLWRNGNWKRHERSKHNDSGGVQPELMCSGCGKKYKRGDAKKKHEWNKHQIGSKPVKRRIQDSEDDGRESSFCGL</sequence>
<feature type="compositionally biased region" description="Low complexity" evidence="1">
    <location>
        <begin position="254"/>
        <end position="272"/>
    </location>
</feature>
<feature type="compositionally biased region" description="Low complexity" evidence="1">
    <location>
        <begin position="233"/>
        <end position="244"/>
    </location>
</feature>
<keyword evidence="4" id="KW-1185">Reference proteome</keyword>
<gene>
    <name evidence="3" type="ORF">K432DRAFT_425847</name>
</gene>
<dbReference type="InterPro" id="IPR013087">
    <property type="entry name" value="Znf_C2H2_type"/>
</dbReference>
<dbReference type="Gene3D" id="3.30.160.60">
    <property type="entry name" value="Classic Zinc Finger"/>
    <property type="match status" value="1"/>
</dbReference>
<feature type="compositionally biased region" description="Basic and acidic residues" evidence="1">
    <location>
        <begin position="62"/>
        <end position="72"/>
    </location>
</feature>
<protein>
    <recommendedName>
        <fullName evidence="2">C2H2-type domain-containing protein</fullName>
    </recommendedName>
</protein>
<evidence type="ECO:0000313" key="4">
    <source>
        <dbReference type="Proteomes" id="UP000250266"/>
    </source>
</evidence>
<dbReference type="Proteomes" id="UP000250266">
    <property type="component" value="Unassembled WGS sequence"/>
</dbReference>
<feature type="region of interest" description="Disordered" evidence="1">
    <location>
        <begin position="408"/>
        <end position="429"/>
    </location>
</feature>
<accession>A0A8E2EB21</accession>
<evidence type="ECO:0000313" key="3">
    <source>
        <dbReference type="EMBL" id="OCK80323.1"/>
    </source>
</evidence>
<dbReference type="PROSITE" id="PS00028">
    <property type="entry name" value="ZINC_FINGER_C2H2_1"/>
    <property type="match status" value="1"/>
</dbReference>
<evidence type="ECO:0000259" key="2">
    <source>
        <dbReference type="PROSITE" id="PS00028"/>
    </source>
</evidence>
<organism evidence="3 4">
    <name type="scientific">Lepidopterella palustris CBS 459.81</name>
    <dbReference type="NCBI Taxonomy" id="1314670"/>
    <lineage>
        <taxon>Eukaryota</taxon>
        <taxon>Fungi</taxon>
        <taxon>Dikarya</taxon>
        <taxon>Ascomycota</taxon>
        <taxon>Pezizomycotina</taxon>
        <taxon>Dothideomycetes</taxon>
        <taxon>Pleosporomycetidae</taxon>
        <taxon>Mytilinidiales</taxon>
        <taxon>Argynnaceae</taxon>
        <taxon>Lepidopterella</taxon>
    </lineage>
</organism>
<proteinExistence type="predicted"/>